<gene>
    <name evidence="1" type="ORF">M422DRAFT_38722</name>
</gene>
<name>A0A0C9U8U0_SPHS4</name>
<evidence type="ECO:0000313" key="1">
    <source>
        <dbReference type="EMBL" id="KIJ25437.1"/>
    </source>
</evidence>
<accession>A0A0C9U8U0</accession>
<sequence>MASNDTSSNAHTADSDGLEFWRIKRLRFRVLILGRANAGKTTILERIAGASICEAEVWRDGKRLPGQIVKGQSDRGLHNVKDEIRFPSRPGFVFHDSRGFEAGSSKELAVAQQFVEDSAAVTSLREQLHAIWMCLPLDEARELFDTEKQVFSWARGHIPLVVIFTKRDGAVDKVTSQIISSASESASGRAFRKKARENAEIAVATHIKEREEELRQLDQVAQGKSAMTFLATSDMAEPTDASKSACANLIKATEEGLAGPKLKTVLSLVWGRNLLENGFRCFLW</sequence>
<dbReference type="CDD" id="cd00882">
    <property type="entry name" value="Ras_like_GTPase"/>
    <property type="match status" value="1"/>
</dbReference>
<keyword evidence="2" id="KW-1185">Reference proteome</keyword>
<dbReference type="Proteomes" id="UP000054279">
    <property type="component" value="Unassembled WGS sequence"/>
</dbReference>
<reference evidence="1 2" key="1">
    <citation type="submission" date="2014-06" db="EMBL/GenBank/DDBJ databases">
        <title>Evolutionary Origins and Diversification of the Mycorrhizal Mutualists.</title>
        <authorList>
            <consortium name="DOE Joint Genome Institute"/>
            <consortium name="Mycorrhizal Genomics Consortium"/>
            <person name="Kohler A."/>
            <person name="Kuo A."/>
            <person name="Nagy L.G."/>
            <person name="Floudas D."/>
            <person name="Copeland A."/>
            <person name="Barry K.W."/>
            <person name="Cichocki N."/>
            <person name="Veneault-Fourrey C."/>
            <person name="LaButti K."/>
            <person name="Lindquist E.A."/>
            <person name="Lipzen A."/>
            <person name="Lundell T."/>
            <person name="Morin E."/>
            <person name="Murat C."/>
            <person name="Riley R."/>
            <person name="Ohm R."/>
            <person name="Sun H."/>
            <person name="Tunlid A."/>
            <person name="Henrissat B."/>
            <person name="Grigoriev I.V."/>
            <person name="Hibbett D.S."/>
            <person name="Martin F."/>
        </authorList>
    </citation>
    <scope>NUCLEOTIDE SEQUENCE [LARGE SCALE GENOMIC DNA]</scope>
    <source>
        <strain evidence="1 2">SS14</strain>
    </source>
</reference>
<dbReference type="AlphaFoldDB" id="A0A0C9U8U0"/>
<dbReference type="OrthoDB" id="59699at2759"/>
<dbReference type="HOGENOM" id="CLU_023805_0_0_1"/>
<organism evidence="1 2">
    <name type="scientific">Sphaerobolus stellatus (strain SS14)</name>
    <dbReference type="NCBI Taxonomy" id="990650"/>
    <lineage>
        <taxon>Eukaryota</taxon>
        <taxon>Fungi</taxon>
        <taxon>Dikarya</taxon>
        <taxon>Basidiomycota</taxon>
        <taxon>Agaricomycotina</taxon>
        <taxon>Agaricomycetes</taxon>
        <taxon>Phallomycetidae</taxon>
        <taxon>Geastrales</taxon>
        <taxon>Sphaerobolaceae</taxon>
        <taxon>Sphaerobolus</taxon>
    </lineage>
</organism>
<proteinExistence type="predicted"/>
<protein>
    <recommendedName>
        <fullName evidence="3">G domain-containing protein</fullName>
    </recommendedName>
</protein>
<dbReference type="SUPFAM" id="SSF52540">
    <property type="entry name" value="P-loop containing nucleoside triphosphate hydrolases"/>
    <property type="match status" value="1"/>
</dbReference>
<evidence type="ECO:0008006" key="3">
    <source>
        <dbReference type="Google" id="ProtNLM"/>
    </source>
</evidence>
<dbReference type="EMBL" id="KN837415">
    <property type="protein sequence ID" value="KIJ25437.1"/>
    <property type="molecule type" value="Genomic_DNA"/>
</dbReference>
<dbReference type="InterPro" id="IPR027417">
    <property type="entry name" value="P-loop_NTPase"/>
</dbReference>
<dbReference type="Gene3D" id="3.40.50.300">
    <property type="entry name" value="P-loop containing nucleotide triphosphate hydrolases"/>
    <property type="match status" value="1"/>
</dbReference>
<evidence type="ECO:0000313" key="2">
    <source>
        <dbReference type="Proteomes" id="UP000054279"/>
    </source>
</evidence>